<dbReference type="AlphaFoldDB" id="A0A803M0F1"/>
<dbReference type="SUPFAM" id="SSF118203">
    <property type="entry name" value="Vacuolar ATP synthase subunit C"/>
    <property type="match status" value="1"/>
</dbReference>
<evidence type="ECO:0000313" key="8">
    <source>
        <dbReference type="Proteomes" id="UP000596660"/>
    </source>
</evidence>
<keyword evidence="3 6" id="KW-0375">Hydrogen ion transport</keyword>
<dbReference type="FunFam" id="3.30.70.100:FF:000002">
    <property type="entry name" value="V-type proton ATPase subunit C"/>
    <property type="match status" value="1"/>
</dbReference>
<keyword evidence="4 6" id="KW-0406">Ion transport</keyword>
<dbReference type="GO" id="GO:0005886">
    <property type="term" value="C:plasma membrane"/>
    <property type="evidence" value="ECO:0007669"/>
    <property type="project" value="EnsemblPlants"/>
</dbReference>
<evidence type="ECO:0000256" key="2">
    <source>
        <dbReference type="ARBA" id="ARBA00022448"/>
    </source>
</evidence>
<comment type="subunit">
    <text evidence="6">V-ATPase is a heteromultimeric enzyme composed of a peripheral catalytic V1 complex (components A to H) attached to an integral membrane V0 proton pore complex.</text>
</comment>
<dbReference type="GO" id="GO:0000221">
    <property type="term" value="C:vacuolar proton-transporting V-type ATPase, V1 domain"/>
    <property type="evidence" value="ECO:0007669"/>
    <property type="project" value="EnsemblPlants"/>
</dbReference>
<comment type="similarity">
    <text evidence="1 6">Belongs to the V-ATPase C subunit family.</text>
</comment>
<proteinExistence type="inferred from homology"/>
<evidence type="ECO:0000256" key="4">
    <source>
        <dbReference type="ARBA" id="ARBA00023065"/>
    </source>
</evidence>
<comment type="function">
    <text evidence="5">Subunit of the peripheral V1 complex of vacuolar ATPase. Subunit C is necessary for the assembly of the catalytic sector of the enzyme and is likely to have a specific function in its catalytic activity. V-ATPase is responsible for acidifying a variety of intracellular compartments in eukaryotic cells.</text>
</comment>
<reference evidence="7" key="2">
    <citation type="submission" date="2021-03" db="UniProtKB">
        <authorList>
            <consortium name="EnsemblPlants"/>
        </authorList>
    </citation>
    <scope>IDENTIFICATION</scope>
</reference>
<name>A0A803M0F1_CHEQI</name>
<evidence type="ECO:0000256" key="1">
    <source>
        <dbReference type="ARBA" id="ARBA00006138"/>
    </source>
</evidence>
<dbReference type="Gene3D" id="3.30.70.100">
    <property type="match status" value="1"/>
</dbReference>
<dbReference type="InterPro" id="IPR004907">
    <property type="entry name" value="ATPase_V1-cplx_csu"/>
</dbReference>
<reference evidence="7" key="1">
    <citation type="journal article" date="2017" name="Nature">
        <title>The genome of Chenopodium quinoa.</title>
        <authorList>
            <person name="Jarvis D.E."/>
            <person name="Ho Y.S."/>
            <person name="Lightfoot D.J."/>
            <person name="Schmoeckel S.M."/>
            <person name="Li B."/>
            <person name="Borm T.J.A."/>
            <person name="Ohyanagi H."/>
            <person name="Mineta K."/>
            <person name="Michell C.T."/>
            <person name="Saber N."/>
            <person name="Kharbatia N.M."/>
            <person name="Rupper R.R."/>
            <person name="Sharp A.R."/>
            <person name="Dally N."/>
            <person name="Boughton B.A."/>
            <person name="Woo Y.H."/>
            <person name="Gao G."/>
            <person name="Schijlen E.G.W.M."/>
            <person name="Guo X."/>
            <person name="Momin A.A."/>
            <person name="Negrao S."/>
            <person name="Al-Babili S."/>
            <person name="Gehring C."/>
            <person name="Roessner U."/>
            <person name="Jung C."/>
            <person name="Murphy K."/>
            <person name="Arold S.T."/>
            <person name="Gojobori T."/>
            <person name="van der Linden C.G."/>
            <person name="van Loo E.N."/>
            <person name="Jellen E.N."/>
            <person name="Maughan P.J."/>
            <person name="Tester M."/>
        </authorList>
    </citation>
    <scope>NUCLEOTIDE SEQUENCE [LARGE SCALE GENOMIC DNA]</scope>
    <source>
        <strain evidence="7">cv. PI 614886</strain>
    </source>
</reference>
<protein>
    <recommendedName>
        <fullName evidence="6">V-type proton ATPase subunit C</fullName>
    </recommendedName>
</protein>
<dbReference type="GO" id="GO:0046961">
    <property type="term" value="F:proton-transporting ATPase activity, rotational mechanism"/>
    <property type="evidence" value="ECO:0007669"/>
    <property type="project" value="EnsemblPlants"/>
</dbReference>
<dbReference type="PANTHER" id="PTHR10137">
    <property type="entry name" value="V-TYPE PROTON ATPASE SUBUNIT C"/>
    <property type="match status" value="1"/>
</dbReference>
<evidence type="ECO:0000313" key="7">
    <source>
        <dbReference type="EnsemblPlants" id="AUR62021202-RA:cds"/>
    </source>
</evidence>
<dbReference type="GO" id="GO:0009826">
    <property type="term" value="P:unidimensional cell growth"/>
    <property type="evidence" value="ECO:0007669"/>
    <property type="project" value="EnsemblPlants"/>
</dbReference>
<comment type="function">
    <text evidence="6">Subunit of the V1 complex of vacuolar(H+)-ATPase (V-ATPase), a multisubunit enzyme composed of a peripheral complex (V1) that hydrolyzes ATP and a membrane integral complex (V0) that translocates protons. V-ATPase is responsible for acidifying and maintaining the pH of intracellular compartments and in some cell types, is targeted to the plasma membrane, where it is responsible for acidifying the extracellular environment. Subunit C is necessary for the assembly of the catalytic sector of the enzyme and is likely to have a specific function in its catalytic activity.</text>
</comment>
<evidence type="ECO:0000256" key="5">
    <source>
        <dbReference type="ARBA" id="ARBA00025445"/>
    </source>
</evidence>
<accession>A0A803M0F1</accession>
<dbReference type="EnsemblPlants" id="AUR62021202-RA">
    <property type="protein sequence ID" value="AUR62021202-RA:cds"/>
    <property type="gene ID" value="AUR62021202"/>
</dbReference>
<dbReference type="OMA" id="AHYVTHY"/>
<keyword evidence="8" id="KW-1185">Reference proteome</keyword>
<dbReference type="Proteomes" id="UP000596660">
    <property type="component" value="Unplaced"/>
</dbReference>
<dbReference type="Pfam" id="PF03223">
    <property type="entry name" value="V-ATPase_C"/>
    <property type="match status" value="1"/>
</dbReference>
<organism evidence="7 8">
    <name type="scientific">Chenopodium quinoa</name>
    <name type="common">Quinoa</name>
    <dbReference type="NCBI Taxonomy" id="63459"/>
    <lineage>
        <taxon>Eukaryota</taxon>
        <taxon>Viridiplantae</taxon>
        <taxon>Streptophyta</taxon>
        <taxon>Embryophyta</taxon>
        <taxon>Tracheophyta</taxon>
        <taxon>Spermatophyta</taxon>
        <taxon>Magnoliopsida</taxon>
        <taxon>eudicotyledons</taxon>
        <taxon>Gunneridae</taxon>
        <taxon>Pentapetalae</taxon>
        <taxon>Caryophyllales</taxon>
        <taxon>Chenopodiaceae</taxon>
        <taxon>Chenopodioideae</taxon>
        <taxon>Atripliceae</taxon>
        <taxon>Chenopodium</taxon>
    </lineage>
</organism>
<evidence type="ECO:0000256" key="6">
    <source>
        <dbReference type="RuleBase" id="RU364010"/>
    </source>
</evidence>
<dbReference type="InterPro" id="IPR036132">
    <property type="entry name" value="Vac_ATP_synth_c_sf"/>
</dbReference>
<dbReference type="CDD" id="cd14785">
    <property type="entry name" value="V-ATPase_C"/>
    <property type="match status" value="1"/>
</dbReference>
<evidence type="ECO:0000256" key="3">
    <source>
        <dbReference type="ARBA" id="ARBA00022781"/>
    </source>
</evidence>
<dbReference type="PANTHER" id="PTHR10137:SF0">
    <property type="entry name" value="V-TYPE PROTON ATPASE SUBUNIT C"/>
    <property type="match status" value="1"/>
</dbReference>
<keyword evidence="2 6" id="KW-0813">Transport</keyword>
<dbReference type="Gramene" id="AUR62021202-RA">
    <property type="protein sequence ID" value="AUR62021202-RA:cds"/>
    <property type="gene ID" value="AUR62021202"/>
</dbReference>
<sequence>MATRYWMVSLPVQTSASTLWSQLQDSISKQSFDTPLYRVYSLLSLADDLLKANAFVEGVTHKIRRQIEELERSSGVEGGGLTVDGVPIDSYLTRFVWDEAKYPTMSPLKEVVDGIHRFVAKVEDDLKVRVAEYSNVRSQLNAIHRKQSGSLAVRDLSSLVKPEDIVVSEHMVTLLAVVSKFSQKDWLASYETLTEYVVPRSSKKLYEDNEYALYTVTLFNRVADNFRIKARERGTYLKCLYRCSAHGCTSVLVHWKAEEEVGAMVGLAGEADSHPYVSFTINLI</sequence>